<feature type="transmembrane region" description="Helical" evidence="1">
    <location>
        <begin position="20"/>
        <end position="39"/>
    </location>
</feature>
<proteinExistence type="predicted"/>
<organism evidence="3 4">
    <name type="scientific">Dictyocaulus viviparus</name>
    <name type="common">Bovine lungworm</name>
    <dbReference type="NCBI Taxonomy" id="29172"/>
    <lineage>
        <taxon>Eukaryota</taxon>
        <taxon>Metazoa</taxon>
        <taxon>Ecdysozoa</taxon>
        <taxon>Nematoda</taxon>
        <taxon>Chromadorea</taxon>
        <taxon>Rhabditida</taxon>
        <taxon>Rhabditina</taxon>
        <taxon>Rhabditomorpha</taxon>
        <taxon>Strongyloidea</taxon>
        <taxon>Metastrongylidae</taxon>
        <taxon>Dictyocaulus</taxon>
    </lineage>
</organism>
<evidence type="ECO:0000313" key="3">
    <source>
        <dbReference type="EMBL" id="KJH51960.1"/>
    </source>
</evidence>
<dbReference type="PANTHER" id="PTHR43243:SF18">
    <property type="entry name" value="CATIONIC AMINO ACID TRANSPORTER C-TERMINAL DOMAIN-CONTAINING PROTEIN"/>
    <property type="match status" value="1"/>
</dbReference>
<evidence type="ECO:0000313" key="4">
    <source>
        <dbReference type="Proteomes" id="UP000053766"/>
    </source>
</evidence>
<accession>A0A0D8Y5E7</accession>
<dbReference type="OrthoDB" id="3900342at2759"/>
<keyword evidence="1" id="KW-0472">Membrane</keyword>
<evidence type="ECO:0000256" key="1">
    <source>
        <dbReference type="SAM" id="Phobius"/>
    </source>
</evidence>
<dbReference type="EMBL" id="KN716173">
    <property type="protein sequence ID" value="KJH51960.1"/>
    <property type="molecule type" value="Genomic_DNA"/>
</dbReference>
<feature type="transmembrane region" description="Helical" evidence="1">
    <location>
        <begin position="131"/>
        <end position="153"/>
    </location>
</feature>
<dbReference type="AlphaFoldDB" id="A0A0D8Y5E7"/>
<reference evidence="3 4" key="1">
    <citation type="submission" date="2013-11" db="EMBL/GenBank/DDBJ databases">
        <title>Draft genome of the bovine lungworm Dictyocaulus viviparus.</title>
        <authorList>
            <person name="Mitreva M."/>
        </authorList>
    </citation>
    <scope>NUCLEOTIDE SEQUENCE [LARGE SCALE GENOMIC DNA]</scope>
    <source>
        <strain evidence="3 4">HannoverDv2000</strain>
    </source>
</reference>
<dbReference type="GO" id="GO:0005886">
    <property type="term" value="C:plasma membrane"/>
    <property type="evidence" value="ECO:0007669"/>
    <property type="project" value="TreeGrafter"/>
</dbReference>
<feature type="transmembrane region" description="Helical" evidence="1">
    <location>
        <begin position="191"/>
        <end position="210"/>
    </location>
</feature>
<feature type="transmembrane region" description="Helical" evidence="1">
    <location>
        <begin position="105"/>
        <end position="125"/>
    </location>
</feature>
<evidence type="ECO:0000259" key="2">
    <source>
        <dbReference type="Pfam" id="PF13906"/>
    </source>
</evidence>
<keyword evidence="4" id="KW-1185">Reference proteome</keyword>
<dbReference type="STRING" id="29172.A0A0D8Y5E7"/>
<keyword evidence="1" id="KW-0812">Transmembrane</keyword>
<feature type="transmembrane region" description="Helical" evidence="1">
    <location>
        <begin position="165"/>
        <end position="185"/>
    </location>
</feature>
<name>A0A0D8Y5E7_DICVI</name>
<feature type="domain" description="Cationic amino acid transporter C-terminal" evidence="2">
    <location>
        <begin position="163"/>
        <end position="213"/>
    </location>
</feature>
<dbReference type="PANTHER" id="PTHR43243">
    <property type="entry name" value="INNER MEMBRANE TRANSPORTER YGJI-RELATED"/>
    <property type="match status" value="1"/>
</dbReference>
<gene>
    <name evidence="3" type="ORF">DICVIV_01851</name>
</gene>
<sequence>MADDGLIFLCFARINKCSKVPLNAIIVFTILNAVIALVFDLSALVEFLSIGTLLAYSMVSACVLLLRHQAAPIENDPERLDCGGTLKTWVPFRNFWRVQPSGRSIFTAVFSLVIGYFWLALTFRLGMFSPILFYVSIALSSLLIIISFLFICGHEQNSLELNFKVPFVPFIPCLGLLVNVFMMSYLDYLTWIRFVVWMLIGLTIYFFYGIRHSKEGKKMFTVTESNVITAPNYAKKETTSR</sequence>
<protein>
    <recommendedName>
        <fullName evidence="2">Cationic amino acid transporter C-terminal domain-containing protein</fullName>
    </recommendedName>
</protein>
<dbReference type="GO" id="GO:0015171">
    <property type="term" value="F:amino acid transmembrane transporter activity"/>
    <property type="evidence" value="ECO:0007669"/>
    <property type="project" value="TreeGrafter"/>
</dbReference>
<feature type="transmembrane region" description="Helical" evidence="1">
    <location>
        <begin position="45"/>
        <end position="66"/>
    </location>
</feature>
<dbReference type="Gene3D" id="1.20.1740.10">
    <property type="entry name" value="Amino acid/polyamine transporter I"/>
    <property type="match status" value="1"/>
</dbReference>
<reference evidence="4" key="2">
    <citation type="journal article" date="2016" name="Sci. Rep.">
        <title>Dictyocaulus viviparus genome, variome and transcriptome elucidate lungworm biology and support future intervention.</title>
        <authorList>
            <person name="McNulty S.N."/>
            <person name="Strube C."/>
            <person name="Rosa B.A."/>
            <person name="Martin J.C."/>
            <person name="Tyagi R."/>
            <person name="Choi Y.J."/>
            <person name="Wang Q."/>
            <person name="Hallsworth Pepin K."/>
            <person name="Zhang X."/>
            <person name="Ozersky P."/>
            <person name="Wilson R.K."/>
            <person name="Sternberg P.W."/>
            <person name="Gasser R.B."/>
            <person name="Mitreva M."/>
        </authorList>
    </citation>
    <scope>NUCLEOTIDE SEQUENCE [LARGE SCALE GENOMIC DNA]</scope>
    <source>
        <strain evidence="4">HannoverDv2000</strain>
    </source>
</reference>
<dbReference type="Pfam" id="PF13906">
    <property type="entry name" value="AA_permease_C"/>
    <property type="match status" value="1"/>
</dbReference>
<dbReference type="Proteomes" id="UP000053766">
    <property type="component" value="Unassembled WGS sequence"/>
</dbReference>
<keyword evidence="1" id="KW-1133">Transmembrane helix</keyword>
<dbReference type="InterPro" id="IPR029485">
    <property type="entry name" value="CAT_C"/>
</dbReference>